<evidence type="ECO:0000256" key="5">
    <source>
        <dbReference type="PIRSR" id="PIRSR038994-1"/>
    </source>
</evidence>
<accession>A0A9D5UB15</accession>
<dbReference type="Proteomes" id="UP000822993">
    <property type="component" value="Unassembled WGS sequence"/>
</dbReference>
<sequence length="444" mass="44741">MTSNTAPLPSEAQPAASSSPPSGETPGAGRTALRGRVVTPREVVEDGVVVLDGPVITWVGDRRDAAAAGYAAEVEAAAEPAAGQVVLPGLVELHNHGGGGASFPDAQDAEQALVAVREHRRHGTTSLVASLVTAERETLLRRVATLAELGDAGEIAGIHLEGPFLSEARCGAQNPHDMLAGDPDLVRAIAEAGRGHVRTMTFAPEVPGNTGPGGVVETLVEVGAVPSVGHTDASSEQTDAAIAEGVAALAARRAALEATGEPVGPAPRLTATHLFNGMRPLHHRAPGPVASCLAAAARGELVVELVADGTHLAAGTVRSVFELVGPDAIVLVTDAMAAAGMADGTYQLGPMAVTVADGVARLDDGTPEGSIAGGTFHLLDVVRATVGFGVPLVDAVTAATLTPAGVLGRADIGALEAGRRADLVVTDADLRPLGVWRGGERVTD</sequence>
<dbReference type="RefSeq" id="WP_193720030.1">
    <property type="nucleotide sequence ID" value="NZ_JACSPN010000012.1"/>
</dbReference>
<dbReference type="Pfam" id="PF01979">
    <property type="entry name" value="Amidohydro_1"/>
    <property type="match status" value="1"/>
</dbReference>
<evidence type="ECO:0000256" key="1">
    <source>
        <dbReference type="ARBA" id="ARBA00010716"/>
    </source>
</evidence>
<evidence type="ECO:0000313" key="10">
    <source>
        <dbReference type="EMBL" id="MBE7700771.1"/>
    </source>
</evidence>
<dbReference type="AlphaFoldDB" id="A0A9D5UB15"/>
<name>A0A9D5UB15_9CELL</name>
<keyword evidence="11" id="KW-1185">Reference proteome</keyword>
<dbReference type="SUPFAM" id="SSF51556">
    <property type="entry name" value="Metallo-dependent hydrolases"/>
    <property type="match status" value="1"/>
</dbReference>
<keyword evidence="4" id="KW-0119">Carbohydrate metabolism</keyword>
<evidence type="ECO:0000256" key="6">
    <source>
        <dbReference type="PIRSR" id="PIRSR038994-2"/>
    </source>
</evidence>
<dbReference type="GO" id="GO:0046872">
    <property type="term" value="F:metal ion binding"/>
    <property type="evidence" value="ECO:0007669"/>
    <property type="project" value="UniProtKB-KW"/>
</dbReference>
<dbReference type="PANTHER" id="PTHR11113">
    <property type="entry name" value="N-ACETYLGLUCOSAMINE-6-PHOSPHATE DEACETYLASE"/>
    <property type="match status" value="1"/>
</dbReference>
<feature type="binding site" evidence="7">
    <location>
        <position position="230"/>
    </location>
    <ligand>
        <name>Zn(2+)</name>
        <dbReference type="ChEBI" id="CHEBI:29105"/>
    </ligand>
</feature>
<evidence type="ECO:0000259" key="9">
    <source>
        <dbReference type="Pfam" id="PF01979"/>
    </source>
</evidence>
<dbReference type="Gene3D" id="3.20.20.140">
    <property type="entry name" value="Metal-dependent hydrolases"/>
    <property type="match status" value="1"/>
</dbReference>
<evidence type="ECO:0000256" key="2">
    <source>
        <dbReference type="ARBA" id="ARBA00022723"/>
    </source>
</evidence>
<protein>
    <submittedName>
        <fullName evidence="10">Amidohydrolase family protein</fullName>
    </submittedName>
</protein>
<proteinExistence type="inferred from homology"/>
<evidence type="ECO:0000256" key="8">
    <source>
        <dbReference type="SAM" id="MobiDB-lite"/>
    </source>
</evidence>
<feature type="binding site" evidence="6">
    <location>
        <position position="172"/>
    </location>
    <ligand>
        <name>substrate</name>
    </ligand>
</feature>
<keyword evidence="2 7" id="KW-0479">Metal-binding</keyword>
<dbReference type="InterPro" id="IPR011059">
    <property type="entry name" value="Metal-dep_hydrolase_composite"/>
</dbReference>
<dbReference type="EMBL" id="JACSPN010000012">
    <property type="protein sequence ID" value="MBE7700771.1"/>
    <property type="molecule type" value="Genomic_DNA"/>
</dbReference>
<evidence type="ECO:0000256" key="4">
    <source>
        <dbReference type="ARBA" id="ARBA00023277"/>
    </source>
</evidence>
<feature type="binding site" evidence="6">
    <location>
        <position position="284"/>
    </location>
    <ligand>
        <name>substrate</name>
    </ligand>
</feature>
<dbReference type="InterPro" id="IPR006680">
    <property type="entry name" value="Amidohydro-rel"/>
</dbReference>
<dbReference type="PANTHER" id="PTHR11113:SF14">
    <property type="entry name" value="N-ACETYLGLUCOSAMINE-6-PHOSPHATE DEACETYLASE"/>
    <property type="match status" value="1"/>
</dbReference>
<reference evidence="10 11" key="1">
    <citation type="submission" date="2020-08" db="EMBL/GenBank/DDBJ databases">
        <title>A Genomic Blueprint of the Chicken Gut Microbiome.</title>
        <authorList>
            <person name="Gilroy R."/>
            <person name="Ravi A."/>
            <person name="Getino M."/>
            <person name="Pursley I."/>
            <person name="Horton D.L."/>
            <person name="Alikhan N.-F."/>
            <person name="Baker D."/>
            <person name="Gharbi K."/>
            <person name="Hall N."/>
            <person name="Watson M."/>
            <person name="Adriaenssens E.M."/>
            <person name="Foster-Nyarko E."/>
            <person name="Jarju S."/>
            <person name="Secka A."/>
            <person name="Antonio M."/>
            <person name="Oren A."/>
            <person name="Chaudhuri R."/>
            <person name="La Ragione R.M."/>
            <person name="Hildebrand F."/>
            <person name="Pallen M.J."/>
        </authorList>
    </citation>
    <scope>NUCLEOTIDE SEQUENCE [LARGE SCALE GENOMIC DNA]</scope>
    <source>
        <strain evidence="10 11">Sa1BUA8</strain>
    </source>
</reference>
<evidence type="ECO:0000256" key="3">
    <source>
        <dbReference type="ARBA" id="ARBA00022801"/>
    </source>
</evidence>
<feature type="compositionally biased region" description="Low complexity" evidence="8">
    <location>
        <begin position="1"/>
        <end position="29"/>
    </location>
</feature>
<feature type="region of interest" description="Disordered" evidence="8">
    <location>
        <begin position="1"/>
        <end position="37"/>
    </location>
</feature>
<feature type="binding site" evidence="7">
    <location>
        <position position="161"/>
    </location>
    <ligand>
        <name>Zn(2+)</name>
        <dbReference type="ChEBI" id="CHEBI:29105"/>
    </ligand>
</feature>
<evidence type="ECO:0000256" key="7">
    <source>
        <dbReference type="PIRSR" id="PIRSR038994-3"/>
    </source>
</evidence>
<evidence type="ECO:0000313" key="11">
    <source>
        <dbReference type="Proteomes" id="UP000822993"/>
    </source>
</evidence>
<keyword evidence="3" id="KW-0378">Hydrolase</keyword>
<feature type="domain" description="Amidohydrolase-related" evidence="9">
    <location>
        <begin position="85"/>
        <end position="432"/>
    </location>
</feature>
<feature type="binding site" evidence="6">
    <location>
        <begin position="371"/>
        <end position="373"/>
    </location>
    <ligand>
        <name>substrate</name>
    </ligand>
</feature>
<comment type="cofactor">
    <cofactor evidence="7">
        <name>a divalent metal cation</name>
        <dbReference type="ChEBI" id="CHEBI:60240"/>
    </cofactor>
    <text evidence="7">Binds 1 divalent metal cation per subunit.</text>
</comment>
<feature type="binding site" evidence="6">
    <location>
        <begin position="276"/>
        <end position="277"/>
    </location>
    <ligand>
        <name>substrate</name>
    </ligand>
</feature>
<feature type="active site" description="Proton donor/acceptor" evidence="5">
    <location>
        <position position="334"/>
    </location>
</feature>
<dbReference type="InterPro" id="IPR003764">
    <property type="entry name" value="GlcNAc_6-P_deAcase"/>
</dbReference>
<feature type="binding site" evidence="7">
    <location>
        <position position="273"/>
    </location>
    <ligand>
        <name>Zn(2+)</name>
        <dbReference type="ChEBI" id="CHEBI:29105"/>
    </ligand>
</feature>
<dbReference type="GO" id="GO:0006046">
    <property type="term" value="P:N-acetylglucosamine catabolic process"/>
    <property type="evidence" value="ECO:0007669"/>
    <property type="project" value="TreeGrafter"/>
</dbReference>
<gene>
    <name evidence="10" type="ORF">H9623_10715</name>
</gene>
<organism evidence="10 11">
    <name type="scientific">Oerskovia douganii</name>
    <dbReference type="NCBI Taxonomy" id="2762210"/>
    <lineage>
        <taxon>Bacteria</taxon>
        <taxon>Bacillati</taxon>
        <taxon>Actinomycetota</taxon>
        <taxon>Actinomycetes</taxon>
        <taxon>Micrococcales</taxon>
        <taxon>Cellulomonadaceae</taxon>
        <taxon>Oerskovia</taxon>
    </lineage>
</organism>
<dbReference type="SUPFAM" id="SSF51338">
    <property type="entry name" value="Composite domain of metallo-dependent hydrolases"/>
    <property type="match status" value="1"/>
</dbReference>
<dbReference type="Gene3D" id="2.30.40.10">
    <property type="entry name" value="Urease, subunit C, domain 1"/>
    <property type="match status" value="1"/>
</dbReference>
<dbReference type="GO" id="GO:0008448">
    <property type="term" value="F:N-acetylglucosamine-6-phosphate deacetylase activity"/>
    <property type="evidence" value="ECO:0007669"/>
    <property type="project" value="InterPro"/>
</dbReference>
<dbReference type="PIRSF" id="PIRSF038994">
    <property type="entry name" value="NagA"/>
    <property type="match status" value="1"/>
</dbReference>
<comment type="similarity">
    <text evidence="1">Belongs to the metallo-dependent hydrolases superfamily. NagA family.</text>
</comment>
<dbReference type="InterPro" id="IPR032466">
    <property type="entry name" value="Metal_Hydrolase"/>
</dbReference>
<feature type="binding site" evidence="6">
    <location>
        <position position="311"/>
    </location>
    <ligand>
        <name>substrate</name>
    </ligand>
</feature>
<comment type="caution">
    <text evidence="10">The sequence shown here is derived from an EMBL/GenBank/DDBJ whole genome shotgun (WGS) entry which is preliminary data.</text>
</comment>